<evidence type="ECO:0000256" key="6">
    <source>
        <dbReference type="ARBA" id="ARBA00022989"/>
    </source>
</evidence>
<evidence type="ECO:0000256" key="9">
    <source>
        <dbReference type="PROSITE-ProRule" id="PRU00282"/>
    </source>
</evidence>
<evidence type="ECO:0000256" key="4">
    <source>
        <dbReference type="ARBA" id="ARBA00022737"/>
    </source>
</evidence>
<protein>
    <submittedName>
        <fullName evidence="11">Mitochondrial carrier domain,Mitochondrial substrate/solute carrier</fullName>
    </submittedName>
</protein>
<evidence type="ECO:0000256" key="2">
    <source>
        <dbReference type="ARBA" id="ARBA00006375"/>
    </source>
</evidence>
<dbReference type="InterPro" id="IPR018108">
    <property type="entry name" value="MCP_transmembrane"/>
</dbReference>
<name>A0A5E4MM79_9HEMI</name>
<evidence type="ECO:0000256" key="10">
    <source>
        <dbReference type="RuleBase" id="RU000488"/>
    </source>
</evidence>
<accession>A0A5E4MM79</accession>
<keyword evidence="8 9" id="KW-0472">Membrane</keyword>
<sequence length="308" mass="34940">MDSINDSRREEHGDSRNSLIAKCLLRSITHPLDYARFLVQIGHEPLSPYYYRSMFGGKRLIYPNLIVYAKHIYSVDGFKGLYTGFGPKIIGICVEHFSTSLVAEYIKTDKSQNVQFDSELELWKNCAINTSKEIICTATSIILSHPLQVVSMRMMAQFVGYEHRYMYVLQSILLINREEGISGFYSGIIPRLMAGLGTVILINVAKQAFTHFLIDPTPMALNITDFIASYLASAATYPFNVVTACTAINNCGFINRLAAGMPPDMPVFGNWLECMRYLYKFDQLNRGSTNWVRRVPNTRLVKLSDFSF</sequence>
<dbReference type="Pfam" id="PF00153">
    <property type="entry name" value="Mito_carr"/>
    <property type="match status" value="2"/>
</dbReference>
<reference evidence="11 12" key="1">
    <citation type="submission" date="2019-08" db="EMBL/GenBank/DDBJ databases">
        <authorList>
            <person name="Alioto T."/>
            <person name="Alioto T."/>
            <person name="Gomez Garrido J."/>
        </authorList>
    </citation>
    <scope>NUCLEOTIDE SEQUENCE [LARGE SCALE GENOMIC DNA]</scope>
</reference>
<dbReference type="SUPFAM" id="SSF103506">
    <property type="entry name" value="Mitochondrial carrier"/>
    <property type="match status" value="1"/>
</dbReference>
<keyword evidence="5" id="KW-1000">Mitochondrion outer membrane</keyword>
<dbReference type="PANTHER" id="PTHR10780">
    <property type="entry name" value="MITOCHONDRIAL CARRIER HOMOLOG"/>
    <property type="match status" value="1"/>
</dbReference>
<evidence type="ECO:0000256" key="1">
    <source>
        <dbReference type="ARBA" id="ARBA00004374"/>
    </source>
</evidence>
<keyword evidence="3 9" id="KW-0812">Transmembrane</keyword>
<dbReference type="Gene3D" id="1.50.40.10">
    <property type="entry name" value="Mitochondrial carrier domain"/>
    <property type="match status" value="1"/>
</dbReference>
<organism evidence="11 12">
    <name type="scientific">Cinara cedri</name>
    <dbReference type="NCBI Taxonomy" id="506608"/>
    <lineage>
        <taxon>Eukaryota</taxon>
        <taxon>Metazoa</taxon>
        <taxon>Ecdysozoa</taxon>
        <taxon>Arthropoda</taxon>
        <taxon>Hexapoda</taxon>
        <taxon>Insecta</taxon>
        <taxon>Pterygota</taxon>
        <taxon>Neoptera</taxon>
        <taxon>Paraneoptera</taxon>
        <taxon>Hemiptera</taxon>
        <taxon>Sternorrhyncha</taxon>
        <taxon>Aphidomorpha</taxon>
        <taxon>Aphidoidea</taxon>
        <taxon>Aphididae</taxon>
        <taxon>Lachninae</taxon>
        <taxon>Cinara</taxon>
    </lineage>
</organism>
<evidence type="ECO:0000256" key="7">
    <source>
        <dbReference type="ARBA" id="ARBA00023128"/>
    </source>
</evidence>
<dbReference type="PROSITE" id="PS50920">
    <property type="entry name" value="SOLCAR"/>
    <property type="match status" value="2"/>
</dbReference>
<dbReference type="Proteomes" id="UP000325440">
    <property type="component" value="Unassembled WGS sequence"/>
</dbReference>
<dbReference type="EMBL" id="CABPRJ010000957">
    <property type="protein sequence ID" value="VVC32582.1"/>
    <property type="molecule type" value="Genomic_DNA"/>
</dbReference>
<comment type="similarity">
    <text evidence="2 10">Belongs to the mitochondrial carrier (TC 2.A.29) family.</text>
</comment>
<keyword evidence="12" id="KW-1185">Reference proteome</keyword>
<keyword evidence="10" id="KW-0813">Transport</keyword>
<keyword evidence="6" id="KW-1133">Transmembrane helix</keyword>
<gene>
    <name evidence="11" type="ORF">CINCED_3A014322</name>
</gene>
<dbReference type="InterPro" id="IPR023395">
    <property type="entry name" value="MCP_dom_sf"/>
</dbReference>
<feature type="repeat" description="Solcar" evidence="9">
    <location>
        <begin position="9"/>
        <end position="109"/>
    </location>
</feature>
<dbReference type="PANTHER" id="PTHR10780:SF18">
    <property type="entry name" value="LD43650P"/>
    <property type="match status" value="1"/>
</dbReference>
<evidence type="ECO:0000313" key="12">
    <source>
        <dbReference type="Proteomes" id="UP000325440"/>
    </source>
</evidence>
<evidence type="ECO:0000313" key="11">
    <source>
        <dbReference type="EMBL" id="VVC32582.1"/>
    </source>
</evidence>
<keyword evidence="7" id="KW-0496">Mitochondrion</keyword>
<proteinExistence type="inferred from homology"/>
<keyword evidence="4" id="KW-0677">Repeat</keyword>
<dbReference type="GO" id="GO:0005741">
    <property type="term" value="C:mitochondrial outer membrane"/>
    <property type="evidence" value="ECO:0007669"/>
    <property type="project" value="UniProtKB-SubCell"/>
</dbReference>
<dbReference type="OrthoDB" id="10253709at2759"/>
<dbReference type="AlphaFoldDB" id="A0A5E4MM79"/>
<evidence type="ECO:0000256" key="5">
    <source>
        <dbReference type="ARBA" id="ARBA00022787"/>
    </source>
</evidence>
<evidence type="ECO:0000256" key="3">
    <source>
        <dbReference type="ARBA" id="ARBA00022692"/>
    </source>
</evidence>
<comment type="subcellular location">
    <subcellularLocation>
        <location evidence="1">Mitochondrion outer membrane</location>
        <topology evidence="1">Multi-pass membrane protein</topology>
    </subcellularLocation>
</comment>
<feature type="repeat" description="Solcar" evidence="9">
    <location>
        <begin position="124"/>
        <end position="212"/>
    </location>
</feature>
<evidence type="ECO:0000256" key="8">
    <source>
        <dbReference type="ARBA" id="ARBA00023136"/>
    </source>
</evidence>